<feature type="transmembrane region" description="Helical" evidence="1">
    <location>
        <begin position="25"/>
        <end position="47"/>
    </location>
</feature>
<evidence type="ECO:0000313" key="3">
    <source>
        <dbReference type="Proteomes" id="UP001321479"/>
    </source>
</evidence>
<keyword evidence="1" id="KW-0472">Membrane</keyword>
<name>A0ABM7NRU8_9VIRU</name>
<dbReference type="GO" id="GO:0034220">
    <property type="term" value="P:monoatomic ion transmembrane transport"/>
    <property type="evidence" value="ECO:0007669"/>
    <property type="project" value="UniProtKB-KW"/>
</dbReference>
<keyword evidence="1" id="KW-1133">Transmembrane helix</keyword>
<dbReference type="RefSeq" id="YP_010841486.1">
    <property type="nucleotide sequence ID" value="NC_079139.1"/>
</dbReference>
<keyword evidence="2" id="KW-0407">Ion channel</keyword>
<evidence type="ECO:0000256" key="1">
    <source>
        <dbReference type="SAM" id="Phobius"/>
    </source>
</evidence>
<reference evidence="2 3" key="1">
    <citation type="submission" date="2021-02" db="EMBL/GenBank/DDBJ databases">
        <title>Cotonvirus japonicus, which uses Golgi apparatus of host cells for its virion factory, phylogenetically links tailed tupanvirus and icosahedral mimivirus.</title>
        <authorList>
            <person name="Takahashi H."/>
            <person name="Fukaya S."/>
            <person name="Song C."/>
            <person name="Murata K."/>
            <person name="Takemura M."/>
        </authorList>
    </citation>
    <scope>NUCLEOTIDE SEQUENCE [LARGE SCALE GENOMIC DNA]</scope>
</reference>
<keyword evidence="1" id="KW-0812">Transmembrane</keyword>
<dbReference type="Proteomes" id="UP001321479">
    <property type="component" value="Segment"/>
</dbReference>
<dbReference type="EMBL" id="AP024483">
    <property type="protein sequence ID" value="BCS82878.1"/>
    <property type="molecule type" value="Genomic_DNA"/>
</dbReference>
<dbReference type="SUPFAM" id="SSF81324">
    <property type="entry name" value="Voltage-gated potassium channels"/>
    <property type="match status" value="1"/>
</dbReference>
<keyword evidence="2" id="KW-0813">Transport</keyword>
<proteinExistence type="predicted"/>
<sequence length="110" mass="12030">MSNTCKCLEKCAGIKSTANTKIIKLIIILFCILCIILVVGVIGYKYLFNMNYVDSVYNTTLTVSTLGIAPGDKTDTEKLFTGIYAVLVGVFFISVVSAVVSYIFTMYVSN</sequence>
<keyword evidence="3" id="KW-1185">Reference proteome</keyword>
<feature type="transmembrane region" description="Helical" evidence="1">
    <location>
        <begin position="83"/>
        <end position="104"/>
    </location>
</feature>
<protein>
    <submittedName>
        <fullName evidence="2">Potassium channel protein</fullName>
    </submittedName>
</protein>
<evidence type="ECO:0000313" key="2">
    <source>
        <dbReference type="EMBL" id="BCS82878.1"/>
    </source>
</evidence>
<organism evidence="2 3">
    <name type="scientific">Cotonvirus japonicus</name>
    <dbReference type="NCBI Taxonomy" id="2811091"/>
    <lineage>
        <taxon>Viruses</taxon>
        <taxon>Varidnaviria</taxon>
        <taxon>Bamfordvirae</taxon>
        <taxon>Nucleocytoviricota</taxon>
        <taxon>Megaviricetes</taxon>
        <taxon>Imitervirales</taxon>
        <taxon>Mimiviridae</taxon>
        <taxon>Megamimivirinae</taxon>
        <taxon>Cotonvirus</taxon>
        <taxon>Cotonvirus japonicum</taxon>
    </lineage>
</organism>
<dbReference type="GeneID" id="80558083"/>
<accession>A0ABM7NRU8</accession>
<keyword evidence="2" id="KW-0406">Ion transport</keyword>
<dbReference type="Gene3D" id="1.10.287.70">
    <property type="match status" value="1"/>
</dbReference>